<evidence type="ECO:0000313" key="2">
    <source>
        <dbReference type="Proteomes" id="UP000005365"/>
    </source>
</evidence>
<accession>C6M4R3</accession>
<evidence type="ECO:0000313" key="1">
    <source>
        <dbReference type="EMBL" id="EET44846.1"/>
    </source>
</evidence>
<sequence>MIFRIADEYKNSRQLIFLLYRWLFRPSLFSGRKTCLWARPQKYFTHLIFEEFQ</sequence>
<name>C6M4R3_NEISI</name>
<protein>
    <submittedName>
        <fullName evidence="1">Uncharacterized protein</fullName>
    </submittedName>
</protein>
<dbReference type="AlphaFoldDB" id="C6M4R3"/>
<organism evidence="1 2">
    <name type="scientific">Neisseria sicca ATCC 29256</name>
    <dbReference type="NCBI Taxonomy" id="547045"/>
    <lineage>
        <taxon>Bacteria</taxon>
        <taxon>Pseudomonadati</taxon>
        <taxon>Pseudomonadota</taxon>
        <taxon>Betaproteobacteria</taxon>
        <taxon>Neisseriales</taxon>
        <taxon>Neisseriaceae</taxon>
        <taxon>Neisseria</taxon>
    </lineage>
</organism>
<comment type="caution">
    <text evidence="1">The sequence shown here is derived from an EMBL/GenBank/DDBJ whole genome shotgun (WGS) entry which is preliminary data.</text>
</comment>
<keyword evidence="2" id="KW-1185">Reference proteome</keyword>
<dbReference type="Proteomes" id="UP000005365">
    <property type="component" value="Unassembled WGS sequence"/>
</dbReference>
<gene>
    <name evidence="1" type="ORF">NEISICOT_01511</name>
</gene>
<proteinExistence type="predicted"/>
<dbReference type="EMBL" id="ACKO02000007">
    <property type="protein sequence ID" value="EET44846.1"/>
    <property type="molecule type" value="Genomic_DNA"/>
</dbReference>
<reference evidence="1" key="1">
    <citation type="submission" date="2009-07" db="EMBL/GenBank/DDBJ databases">
        <authorList>
            <person name="Weinstock G."/>
            <person name="Sodergren E."/>
            <person name="Clifton S."/>
            <person name="Fulton L."/>
            <person name="Fulton B."/>
            <person name="Courtney L."/>
            <person name="Fronick C."/>
            <person name="Harrison M."/>
            <person name="Strong C."/>
            <person name="Farmer C."/>
            <person name="Delahaunty K."/>
            <person name="Markovic C."/>
            <person name="Hall O."/>
            <person name="Minx P."/>
            <person name="Tomlinson C."/>
            <person name="Mitreva M."/>
            <person name="Nelson J."/>
            <person name="Hou S."/>
            <person name="Wollam A."/>
            <person name="Pepin K.H."/>
            <person name="Johnson M."/>
            <person name="Bhonagiri V."/>
            <person name="Nash W.E."/>
            <person name="Warren W."/>
            <person name="Chinwalla A."/>
            <person name="Mardis E.R."/>
            <person name="Wilson R.K."/>
        </authorList>
    </citation>
    <scope>NUCLEOTIDE SEQUENCE [LARGE SCALE GENOMIC DNA]</scope>
    <source>
        <strain evidence="1">ATCC 29256</strain>
    </source>
</reference>